<protein>
    <submittedName>
        <fullName evidence="2">Uncharacterized protein</fullName>
    </submittedName>
</protein>
<feature type="region of interest" description="Disordered" evidence="1">
    <location>
        <begin position="114"/>
        <end position="139"/>
    </location>
</feature>
<feature type="compositionally biased region" description="Pro residues" evidence="1">
    <location>
        <begin position="226"/>
        <end position="240"/>
    </location>
</feature>
<comment type="caution">
    <text evidence="2">The sequence shown here is derived from an EMBL/GenBank/DDBJ whole genome shotgun (WGS) entry which is preliminary data.</text>
</comment>
<evidence type="ECO:0000313" key="3">
    <source>
        <dbReference type="Proteomes" id="UP001149163"/>
    </source>
</evidence>
<feature type="region of interest" description="Disordered" evidence="1">
    <location>
        <begin position="202"/>
        <end position="240"/>
    </location>
</feature>
<proteinExistence type="predicted"/>
<dbReference type="AlphaFoldDB" id="A0A9W9HX69"/>
<organism evidence="2 3">
    <name type="scientific">Penicillium canariense</name>
    <dbReference type="NCBI Taxonomy" id="189055"/>
    <lineage>
        <taxon>Eukaryota</taxon>
        <taxon>Fungi</taxon>
        <taxon>Dikarya</taxon>
        <taxon>Ascomycota</taxon>
        <taxon>Pezizomycotina</taxon>
        <taxon>Eurotiomycetes</taxon>
        <taxon>Eurotiomycetidae</taxon>
        <taxon>Eurotiales</taxon>
        <taxon>Aspergillaceae</taxon>
        <taxon>Penicillium</taxon>
    </lineage>
</organism>
<dbReference type="RefSeq" id="XP_056542214.1">
    <property type="nucleotide sequence ID" value="XM_056689785.1"/>
</dbReference>
<name>A0A9W9HX69_9EURO</name>
<keyword evidence="3" id="KW-1185">Reference proteome</keyword>
<gene>
    <name evidence="2" type="ORF">N7482_007661</name>
</gene>
<evidence type="ECO:0000313" key="2">
    <source>
        <dbReference type="EMBL" id="KAJ5160657.1"/>
    </source>
</evidence>
<accession>A0A9W9HX69</accession>
<dbReference type="GeneID" id="81428961"/>
<evidence type="ECO:0000256" key="1">
    <source>
        <dbReference type="SAM" id="MobiDB-lite"/>
    </source>
</evidence>
<sequence length="277" mass="30068">MTMTITITVSYHLDGEERDDFPALPDFQFQHQHQLQLQLQLHQPSPLKPPESAANLVLSKTKVPESPILAHCGIPGHSSSQPDFPSAHLLRAPRGDVMTPVHGEQDVQFNANKSKINDQSSPNNQIPPFPIPSPPTPTAATANVCHHPWSPLAIELYNFSHTSSWAALAKGQRLGPFLDLILGIAPRLLAPKLSDRSTNLLANGRADRSSPQAPIGVCRTSYHPIAPSPPSPYRPVPPSRPLRGRPALDFALMYLNGPASCAMHGPRSKQTGLLGKQ</sequence>
<dbReference type="EMBL" id="JAPQKN010000004">
    <property type="protein sequence ID" value="KAJ5160657.1"/>
    <property type="molecule type" value="Genomic_DNA"/>
</dbReference>
<feature type="compositionally biased region" description="Pro residues" evidence="1">
    <location>
        <begin position="125"/>
        <end position="137"/>
    </location>
</feature>
<reference evidence="2" key="1">
    <citation type="submission" date="2022-11" db="EMBL/GenBank/DDBJ databases">
        <authorList>
            <person name="Petersen C."/>
        </authorList>
    </citation>
    <scope>NUCLEOTIDE SEQUENCE</scope>
    <source>
        <strain evidence="2">IBT 26290</strain>
    </source>
</reference>
<reference evidence="2" key="2">
    <citation type="journal article" date="2023" name="IMA Fungus">
        <title>Comparative genomic study of the Penicillium genus elucidates a diverse pangenome and 15 lateral gene transfer events.</title>
        <authorList>
            <person name="Petersen C."/>
            <person name="Sorensen T."/>
            <person name="Nielsen M.R."/>
            <person name="Sondergaard T.E."/>
            <person name="Sorensen J.L."/>
            <person name="Fitzpatrick D.A."/>
            <person name="Frisvad J.C."/>
            <person name="Nielsen K.L."/>
        </authorList>
    </citation>
    <scope>NUCLEOTIDE SEQUENCE</scope>
    <source>
        <strain evidence="2">IBT 26290</strain>
    </source>
</reference>
<dbReference type="Proteomes" id="UP001149163">
    <property type="component" value="Unassembled WGS sequence"/>
</dbReference>